<dbReference type="AlphaFoldDB" id="A0A1R0GQF1"/>
<evidence type="ECO:0000256" key="5">
    <source>
        <dbReference type="ARBA" id="ARBA00022989"/>
    </source>
</evidence>
<comment type="caution">
    <text evidence="8">The sequence shown here is derived from an EMBL/GenBank/DDBJ whole genome shotgun (WGS) entry which is preliminary data.</text>
</comment>
<dbReference type="GO" id="GO:0072657">
    <property type="term" value="P:protein localization to membrane"/>
    <property type="evidence" value="ECO:0007669"/>
    <property type="project" value="TreeGrafter"/>
</dbReference>
<evidence type="ECO:0000256" key="6">
    <source>
        <dbReference type="ARBA" id="ARBA00023136"/>
    </source>
</evidence>
<proteinExistence type="inferred from homology"/>
<comment type="subcellular location">
    <subcellularLocation>
        <location evidence="1">Membrane</location>
        <topology evidence="1">Multi-pass membrane protein</topology>
    </subcellularLocation>
</comment>
<evidence type="ECO:0000256" key="3">
    <source>
        <dbReference type="ARBA" id="ARBA00022692"/>
    </source>
</evidence>
<keyword evidence="3 8" id="KW-0812">Transmembrane</keyword>
<name>A0A1R0GQF1_9FUNG</name>
<dbReference type="EMBL" id="LSSL01000048">
    <property type="protein sequence ID" value="OLY85646.1"/>
    <property type="molecule type" value="Genomic_DNA"/>
</dbReference>
<dbReference type="PANTHER" id="PTHR10766:SF111">
    <property type="entry name" value="TRANSMEMBRANE 9 SUPERFAMILY MEMBER 2"/>
    <property type="match status" value="1"/>
</dbReference>
<keyword evidence="4" id="KW-0732">Signal</keyword>
<evidence type="ECO:0000256" key="2">
    <source>
        <dbReference type="ARBA" id="ARBA00005227"/>
    </source>
</evidence>
<dbReference type="Proteomes" id="UP000187455">
    <property type="component" value="Unassembled WGS sequence"/>
</dbReference>
<keyword evidence="5" id="KW-1133">Transmembrane helix</keyword>
<accession>A0A1R0GQF1</accession>
<comment type="similarity">
    <text evidence="2 7">Belongs to the nonaspanin (TM9SF) (TC 9.A.2) family.</text>
</comment>
<protein>
    <recommendedName>
        <fullName evidence="7">Transmembrane 9 superfamily member</fullName>
    </recommendedName>
</protein>
<evidence type="ECO:0000256" key="1">
    <source>
        <dbReference type="ARBA" id="ARBA00004141"/>
    </source>
</evidence>
<dbReference type="Pfam" id="PF02990">
    <property type="entry name" value="EMP70"/>
    <property type="match status" value="1"/>
</dbReference>
<gene>
    <name evidence="9" type="ORF">AYI68_g160</name>
    <name evidence="8" type="ORF">AYI68_g6837</name>
</gene>
<dbReference type="STRING" id="133383.A0A1R0GQF1"/>
<evidence type="ECO:0000313" key="9">
    <source>
        <dbReference type="EMBL" id="OLY85646.1"/>
    </source>
</evidence>
<keyword evidence="6" id="KW-0472">Membrane</keyword>
<dbReference type="InterPro" id="IPR004240">
    <property type="entry name" value="EMP70"/>
</dbReference>
<dbReference type="GO" id="GO:0005737">
    <property type="term" value="C:cytoplasm"/>
    <property type="evidence" value="ECO:0007669"/>
    <property type="project" value="UniProtKB-ARBA"/>
</dbReference>
<evidence type="ECO:0000256" key="4">
    <source>
        <dbReference type="ARBA" id="ARBA00022729"/>
    </source>
</evidence>
<evidence type="ECO:0000256" key="7">
    <source>
        <dbReference type="RuleBase" id="RU363079"/>
    </source>
</evidence>
<sequence length="113" mass="13129">MKVENKCQLLCKSEIPENGIEFISNRIKENYRMNWLIDGLSAAQKIEGKEGLSLGFPLGYVEKDAVYLNNHYDIEVHYHTQTNKDGLFVKHQLRYNQTSITKKREGPRGPIYL</sequence>
<dbReference type="GO" id="GO:0016020">
    <property type="term" value="C:membrane"/>
    <property type="evidence" value="ECO:0007669"/>
    <property type="project" value="UniProtKB-SubCell"/>
</dbReference>
<dbReference type="EMBL" id="LSSL01004976">
    <property type="protein sequence ID" value="OLY79104.1"/>
    <property type="molecule type" value="Genomic_DNA"/>
</dbReference>
<dbReference type="PANTHER" id="PTHR10766">
    <property type="entry name" value="TRANSMEMBRANE 9 SUPERFAMILY PROTEIN"/>
    <property type="match status" value="1"/>
</dbReference>
<evidence type="ECO:0000313" key="10">
    <source>
        <dbReference type="Proteomes" id="UP000187455"/>
    </source>
</evidence>
<dbReference type="OrthoDB" id="1666796at2759"/>
<evidence type="ECO:0000313" key="8">
    <source>
        <dbReference type="EMBL" id="OLY79104.1"/>
    </source>
</evidence>
<reference evidence="8" key="2">
    <citation type="submission" date="2017-01" db="EMBL/GenBank/DDBJ databases">
        <authorList>
            <person name="Mah S.A."/>
            <person name="Swanson W.J."/>
            <person name="Moy G.W."/>
            <person name="Vacquier V.D."/>
        </authorList>
    </citation>
    <scope>NUCLEOTIDE SEQUENCE</scope>
    <source>
        <strain evidence="8">ALG-7-W6</strain>
    </source>
</reference>
<keyword evidence="10" id="KW-1185">Reference proteome</keyword>
<reference evidence="8 10" key="1">
    <citation type="journal article" date="2016" name="Mol. Biol. Evol.">
        <title>Genome-Wide Survey of Gut Fungi (Harpellales) Reveals the First Horizontally Transferred Ubiquitin Gene from a Mosquito Host.</title>
        <authorList>
            <person name="Wang Y."/>
            <person name="White M.M."/>
            <person name="Kvist S."/>
            <person name="Moncalvo J.M."/>
        </authorList>
    </citation>
    <scope>NUCLEOTIDE SEQUENCE [LARGE SCALE GENOMIC DNA]</scope>
    <source>
        <strain evidence="8 10">ALG-7-W6</strain>
    </source>
</reference>
<organism evidence="8 10">
    <name type="scientific">Smittium mucronatum</name>
    <dbReference type="NCBI Taxonomy" id="133383"/>
    <lineage>
        <taxon>Eukaryota</taxon>
        <taxon>Fungi</taxon>
        <taxon>Fungi incertae sedis</taxon>
        <taxon>Zoopagomycota</taxon>
        <taxon>Kickxellomycotina</taxon>
        <taxon>Harpellomycetes</taxon>
        <taxon>Harpellales</taxon>
        <taxon>Legeriomycetaceae</taxon>
        <taxon>Smittium</taxon>
    </lineage>
</organism>